<feature type="region of interest" description="Disordered" evidence="1">
    <location>
        <begin position="19"/>
        <end position="51"/>
    </location>
</feature>
<feature type="region of interest" description="Disordered" evidence="1">
    <location>
        <begin position="141"/>
        <end position="179"/>
    </location>
</feature>
<accession>A0A182JI45</accession>
<name>A0A182JI45_ANOAO</name>
<dbReference type="AlphaFoldDB" id="A0A182JI45"/>
<reference evidence="2" key="1">
    <citation type="submission" date="2022-08" db="UniProtKB">
        <authorList>
            <consortium name="EnsemblMetazoa"/>
        </authorList>
    </citation>
    <scope>IDENTIFICATION</scope>
    <source>
        <strain evidence="2">EBRO</strain>
    </source>
</reference>
<proteinExistence type="predicted"/>
<dbReference type="EnsemblMetazoa" id="AATE018524-RA">
    <property type="protein sequence ID" value="AATE018524-PA.1"/>
    <property type="gene ID" value="AATE018524"/>
</dbReference>
<protein>
    <submittedName>
        <fullName evidence="2">Uncharacterized protein</fullName>
    </submittedName>
</protein>
<evidence type="ECO:0000313" key="2">
    <source>
        <dbReference type="EnsemblMetazoa" id="AATE018524-PA.1"/>
    </source>
</evidence>
<feature type="compositionally biased region" description="Low complexity" evidence="1">
    <location>
        <begin position="142"/>
        <end position="165"/>
    </location>
</feature>
<organism evidence="2">
    <name type="scientific">Anopheles atroparvus</name>
    <name type="common">European mosquito</name>
    <dbReference type="NCBI Taxonomy" id="41427"/>
    <lineage>
        <taxon>Eukaryota</taxon>
        <taxon>Metazoa</taxon>
        <taxon>Ecdysozoa</taxon>
        <taxon>Arthropoda</taxon>
        <taxon>Hexapoda</taxon>
        <taxon>Insecta</taxon>
        <taxon>Pterygota</taxon>
        <taxon>Neoptera</taxon>
        <taxon>Endopterygota</taxon>
        <taxon>Diptera</taxon>
        <taxon>Nematocera</taxon>
        <taxon>Culicoidea</taxon>
        <taxon>Culicidae</taxon>
        <taxon>Anophelinae</taxon>
        <taxon>Anopheles</taxon>
    </lineage>
</organism>
<evidence type="ECO:0000256" key="1">
    <source>
        <dbReference type="SAM" id="MobiDB-lite"/>
    </source>
</evidence>
<dbReference type="VEuPathDB" id="VectorBase:AATE018524"/>
<sequence length="502" mass="55670">MISVKLLNQFHTRSFKAAEDSETIYTEEPSPPTGPNYETINLPEQNGGAMDASPPIEADHIDVKENVIEDDFSPIEPMVDKLLRDESRVPEKPSVTQASDGAVRASTVGVVSATGNRSTSTTLTTTTTRTTTTIRKVRRKSIVTSSKVAASSTTTQRSRPTTSATVPPRLTRTSLKPPAPRIDITKLNLEHLENELVSYPNLGHPQAPQASARLLPRSIRPQNIAQPSEEAPTCGCQHRKRSLAPHQFSSEENAELAGDYDDYDYDYNDVRRSAPRFDKLGDGPMLFPVMSRLLAPASSEPQEGSVERAEMVHGTLERLMGIVTIFSHVDEFIQRKTKQSIRRLARFAFWSSSFGARVSSFSFSTVFCASATRDCRFDWTCSWYSFAFCTTSGFCCDSVAVVSASLAFRSFTSGSKMSECFFSSSSIVPWTPRSRSTYWLVFFWIVCTTSSFDWKPSDFSTLCCVSTNASWILPPTSSRFLKNSLINRNVTTTRGALEQTGF</sequence>